<dbReference type="AlphaFoldDB" id="A0A1G7XRH2"/>
<dbReference type="InterPro" id="IPR045505">
    <property type="entry name" value="DUF6486"/>
</dbReference>
<sequence length="37" mass="3905">MKKETWKTVIQIIVSVLTAAITALGTTSCMGHGPMSV</sequence>
<protein>
    <recommendedName>
        <fullName evidence="4">Smalltalk protein</fullName>
    </recommendedName>
</protein>
<dbReference type="Proteomes" id="UP000198779">
    <property type="component" value="Unassembled WGS sequence"/>
</dbReference>
<evidence type="ECO:0000313" key="2">
    <source>
        <dbReference type="EMBL" id="SDG86782.1"/>
    </source>
</evidence>
<feature type="transmembrane region" description="Helical" evidence="1">
    <location>
        <begin position="12"/>
        <end position="33"/>
    </location>
</feature>
<dbReference type="PROSITE" id="PS51257">
    <property type="entry name" value="PROKAR_LIPOPROTEIN"/>
    <property type="match status" value="1"/>
</dbReference>
<keyword evidence="1" id="KW-0812">Transmembrane</keyword>
<keyword evidence="1" id="KW-1133">Transmembrane helix</keyword>
<organism evidence="2 3">
    <name type="scientific">Prevotella communis</name>
    <dbReference type="NCBI Taxonomy" id="2913614"/>
    <lineage>
        <taxon>Bacteria</taxon>
        <taxon>Pseudomonadati</taxon>
        <taxon>Bacteroidota</taxon>
        <taxon>Bacteroidia</taxon>
        <taxon>Bacteroidales</taxon>
        <taxon>Prevotellaceae</taxon>
        <taxon>Prevotella</taxon>
    </lineage>
</organism>
<dbReference type="RefSeq" id="WP_176756918.1">
    <property type="nucleotide sequence ID" value="NZ_FNCQ01000011.1"/>
</dbReference>
<keyword evidence="3" id="KW-1185">Reference proteome</keyword>
<accession>A0A1G7XRH2</accession>
<proteinExistence type="predicted"/>
<evidence type="ECO:0000256" key="1">
    <source>
        <dbReference type="SAM" id="Phobius"/>
    </source>
</evidence>
<evidence type="ECO:0008006" key="4">
    <source>
        <dbReference type="Google" id="ProtNLM"/>
    </source>
</evidence>
<dbReference type="EMBL" id="FNCQ01000011">
    <property type="protein sequence ID" value="SDG86782.1"/>
    <property type="molecule type" value="Genomic_DNA"/>
</dbReference>
<dbReference type="STRING" id="645274.SAMN04487901_11155"/>
<dbReference type="Pfam" id="PF20096">
    <property type="entry name" value="DUF6486"/>
    <property type="match status" value="1"/>
</dbReference>
<keyword evidence="1" id="KW-0472">Membrane</keyword>
<gene>
    <name evidence="2" type="ORF">SAMN04487901_11155</name>
</gene>
<reference evidence="3" key="1">
    <citation type="submission" date="2016-10" db="EMBL/GenBank/DDBJ databases">
        <authorList>
            <person name="Varghese N."/>
            <person name="Submissions S."/>
        </authorList>
    </citation>
    <scope>NUCLEOTIDE SEQUENCE [LARGE SCALE GENOMIC DNA]</scope>
    <source>
        <strain evidence="3">BP1-148</strain>
    </source>
</reference>
<dbReference type="NCBIfam" id="NF033879">
    <property type="entry name" value="smalltalk"/>
    <property type="match status" value="1"/>
</dbReference>
<evidence type="ECO:0000313" key="3">
    <source>
        <dbReference type="Proteomes" id="UP000198779"/>
    </source>
</evidence>
<name>A0A1G7XRH2_9BACT</name>